<protein>
    <submittedName>
        <fullName evidence="2">Nucleotidyltransferase domain-containing protein</fullName>
    </submittedName>
</protein>
<dbReference type="Proteomes" id="UP000768462">
    <property type="component" value="Unassembled WGS sequence"/>
</dbReference>
<dbReference type="InterPro" id="IPR052930">
    <property type="entry name" value="TA_antitoxin_MntA"/>
</dbReference>
<proteinExistence type="predicted"/>
<accession>A0A927ZT18</accession>
<sequence>MYGIEEKIYINLMSYFKSNKYIKKVILFGSRAKGNYNYNSDIDLGILCDKNYKGTISVELDELVGIYSLDIVFLDAMNEDIKLQIDRDGIEIYNNLSRS</sequence>
<organism evidence="2 3">
    <name type="scientific">Clostridium sulfidigenes</name>
    <dbReference type="NCBI Taxonomy" id="318464"/>
    <lineage>
        <taxon>Bacteria</taxon>
        <taxon>Bacillati</taxon>
        <taxon>Bacillota</taxon>
        <taxon>Clostridia</taxon>
        <taxon>Eubacteriales</taxon>
        <taxon>Clostridiaceae</taxon>
        <taxon>Clostridium</taxon>
    </lineage>
</organism>
<dbReference type="InterPro" id="IPR041633">
    <property type="entry name" value="Polbeta"/>
</dbReference>
<dbReference type="Pfam" id="PF18765">
    <property type="entry name" value="Polbeta"/>
    <property type="match status" value="1"/>
</dbReference>
<reference evidence="2" key="1">
    <citation type="submission" date="2019-04" db="EMBL/GenBank/DDBJ databases">
        <title>Evolution of Biomass-Degrading Anaerobic Consortia Revealed by Metagenomics.</title>
        <authorList>
            <person name="Peng X."/>
        </authorList>
    </citation>
    <scope>NUCLEOTIDE SEQUENCE</scope>
    <source>
        <strain evidence="2">SIG254</strain>
    </source>
</reference>
<dbReference type="PANTHER" id="PTHR43852:SF3">
    <property type="entry name" value="NUCLEOTIDYLTRANSFERASE"/>
    <property type="match status" value="1"/>
</dbReference>
<dbReference type="InterPro" id="IPR043519">
    <property type="entry name" value="NT_sf"/>
</dbReference>
<name>A0A927ZT18_9CLOT</name>
<dbReference type="SUPFAM" id="SSF81301">
    <property type="entry name" value="Nucleotidyltransferase"/>
    <property type="match status" value="1"/>
</dbReference>
<dbReference type="PANTHER" id="PTHR43852">
    <property type="entry name" value="NUCLEOTIDYLTRANSFERASE"/>
    <property type="match status" value="1"/>
</dbReference>
<dbReference type="AlphaFoldDB" id="A0A927ZT18"/>
<evidence type="ECO:0000313" key="2">
    <source>
        <dbReference type="EMBL" id="MBE6059473.1"/>
    </source>
</evidence>
<dbReference type="Gene3D" id="3.30.460.10">
    <property type="entry name" value="Beta Polymerase, domain 2"/>
    <property type="match status" value="1"/>
</dbReference>
<dbReference type="CDD" id="cd05403">
    <property type="entry name" value="NT_KNTase_like"/>
    <property type="match status" value="1"/>
</dbReference>
<dbReference type="EMBL" id="SVCM01000057">
    <property type="protein sequence ID" value="MBE6059473.1"/>
    <property type="molecule type" value="Genomic_DNA"/>
</dbReference>
<comment type="caution">
    <text evidence="2">The sequence shown here is derived from an EMBL/GenBank/DDBJ whole genome shotgun (WGS) entry which is preliminary data.</text>
</comment>
<feature type="domain" description="Polymerase beta nucleotidyltransferase" evidence="1">
    <location>
        <begin position="12"/>
        <end position="95"/>
    </location>
</feature>
<evidence type="ECO:0000313" key="3">
    <source>
        <dbReference type="Proteomes" id="UP000768462"/>
    </source>
</evidence>
<evidence type="ECO:0000259" key="1">
    <source>
        <dbReference type="Pfam" id="PF18765"/>
    </source>
</evidence>
<gene>
    <name evidence="2" type="ORF">E7215_04780</name>
</gene>